<dbReference type="AlphaFoldDB" id="A0A2C9UD02"/>
<keyword evidence="6" id="KW-0539">Nucleus</keyword>
<evidence type="ECO:0000259" key="9">
    <source>
        <dbReference type="PROSITE" id="PS51294"/>
    </source>
</evidence>
<dbReference type="InterPro" id="IPR015495">
    <property type="entry name" value="Myb_TF_plants"/>
</dbReference>
<dbReference type="CDD" id="cd00167">
    <property type="entry name" value="SANT"/>
    <property type="match status" value="1"/>
</dbReference>
<evidence type="ECO:0000256" key="6">
    <source>
        <dbReference type="ARBA" id="ARBA00023242"/>
    </source>
</evidence>
<dbReference type="FunFam" id="1.10.10.60:FF:000001">
    <property type="entry name" value="MYB-related transcription factor"/>
    <property type="match status" value="1"/>
</dbReference>
<proteinExistence type="predicted"/>
<keyword evidence="4" id="KW-0238">DNA-binding</keyword>
<dbReference type="Gramene" id="Manes.15G040700.1.v8.1">
    <property type="protein sequence ID" value="Manes.15G040700.1.v8.1.CDS"/>
    <property type="gene ID" value="Manes.15G040700.v8.1"/>
</dbReference>
<evidence type="ECO:0000256" key="7">
    <source>
        <dbReference type="SAM" id="MobiDB-lite"/>
    </source>
</evidence>
<feature type="compositionally biased region" description="Polar residues" evidence="7">
    <location>
        <begin position="159"/>
        <end position="183"/>
    </location>
</feature>
<organism evidence="10 11">
    <name type="scientific">Manihot esculenta</name>
    <name type="common">Cassava</name>
    <name type="synonym">Jatropha manihot</name>
    <dbReference type="NCBI Taxonomy" id="3983"/>
    <lineage>
        <taxon>Eukaryota</taxon>
        <taxon>Viridiplantae</taxon>
        <taxon>Streptophyta</taxon>
        <taxon>Embryophyta</taxon>
        <taxon>Tracheophyta</taxon>
        <taxon>Spermatophyta</taxon>
        <taxon>Magnoliopsida</taxon>
        <taxon>eudicotyledons</taxon>
        <taxon>Gunneridae</taxon>
        <taxon>Pentapetalae</taxon>
        <taxon>rosids</taxon>
        <taxon>fabids</taxon>
        <taxon>Malpighiales</taxon>
        <taxon>Euphorbiaceae</taxon>
        <taxon>Crotonoideae</taxon>
        <taxon>Manihoteae</taxon>
        <taxon>Manihot</taxon>
    </lineage>
</organism>
<comment type="caution">
    <text evidence="10">The sequence shown here is derived from an EMBL/GenBank/DDBJ whole genome shotgun (WGS) entry which is preliminary data.</text>
</comment>
<dbReference type="GO" id="GO:0005634">
    <property type="term" value="C:nucleus"/>
    <property type="evidence" value="ECO:0007669"/>
    <property type="project" value="UniProtKB-SubCell"/>
</dbReference>
<dbReference type="PROSITE" id="PS50090">
    <property type="entry name" value="MYB_LIKE"/>
    <property type="match status" value="2"/>
</dbReference>
<dbReference type="PANTHER" id="PTHR10641:SF1394">
    <property type="entry name" value="MYB FAMILY PROTEIN"/>
    <property type="match status" value="1"/>
</dbReference>
<evidence type="ECO:0000256" key="2">
    <source>
        <dbReference type="ARBA" id="ARBA00022737"/>
    </source>
</evidence>
<keyword evidence="5" id="KW-0804">Transcription</keyword>
<evidence type="ECO:0000256" key="1">
    <source>
        <dbReference type="ARBA" id="ARBA00004123"/>
    </source>
</evidence>
<feature type="compositionally biased region" description="Low complexity" evidence="7">
    <location>
        <begin position="138"/>
        <end position="151"/>
    </location>
</feature>
<dbReference type="GO" id="GO:0003677">
    <property type="term" value="F:DNA binding"/>
    <property type="evidence" value="ECO:0007669"/>
    <property type="project" value="UniProtKB-KW"/>
</dbReference>
<feature type="region of interest" description="Disordered" evidence="7">
    <location>
        <begin position="138"/>
        <end position="183"/>
    </location>
</feature>
<gene>
    <name evidence="10" type="ORF">MANES_15G040700v8</name>
</gene>
<protein>
    <recommendedName>
        <fullName evidence="12">MYB family protein</fullName>
    </recommendedName>
</protein>
<feature type="domain" description="HTH myb-type" evidence="9">
    <location>
        <begin position="62"/>
        <end position="116"/>
    </location>
</feature>
<dbReference type="OMA" id="VVSMDCN"/>
<accession>A0A2C9UD02</accession>
<evidence type="ECO:0000313" key="10">
    <source>
        <dbReference type="EMBL" id="OAY28095.1"/>
    </source>
</evidence>
<dbReference type="EMBL" id="CM004401">
    <property type="protein sequence ID" value="OAY28095.1"/>
    <property type="molecule type" value="Genomic_DNA"/>
</dbReference>
<keyword evidence="2" id="KW-0677">Repeat</keyword>
<dbReference type="OrthoDB" id="2143914at2759"/>
<dbReference type="PANTHER" id="PTHR10641">
    <property type="entry name" value="MYB FAMILY TRANSCRIPTION FACTOR"/>
    <property type="match status" value="1"/>
</dbReference>
<dbReference type="InterPro" id="IPR009057">
    <property type="entry name" value="Homeodomain-like_sf"/>
</dbReference>
<evidence type="ECO:0008006" key="12">
    <source>
        <dbReference type="Google" id="ProtNLM"/>
    </source>
</evidence>
<dbReference type="Proteomes" id="UP000091857">
    <property type="component" value="Chromosome 15"/>
</dbReference>
<dbReference type="Pfam" id="PF00249">
    <property type="entry name" value="Myb_DNA-binding"/>
    <property type="match status" value="2"/>
</dbReference>
<dbReference type="FunFam" id="1.10.10.60:FF:000316">
    <property type="entry name" value="Transcription factor MYB15"/>
    <property type="match status" value="1"/>
</dbReference>
<dbReference type="PROSITE" id="PS51294">
    <property type="entry name" value="HTH_MYB"/>
    <property type="match status" value="2"/>
</dbReference>
<comment type="subcellular location">
    <subcellularLocation>
        <location evidence="1">Nucleus</location>
    </subcellularLocation>
</comment>
<keyword evidence="3" id="KW-0805">Transcription regulation</keyword>
<evidence type="ECO:0000256" key="3">
    <source>
        <dbReference type="ARBA" id="ARBA00023015"/>
    </source>
</evidence>
<dbReference type="SMART" id="SM00717">
    <property type="entry name" value="SANT"/>
    <property type="match status" value="2"/>
</dbReference>
<dbReference type="InterPro" id="IPR017930">
    <property type="entry name" value="Myb_dom"/>
</dbReference>
<evidence type="ECO:0000256" key="4">
    <source>
        <dbReference type="ARBA" id="ARBA00023125"/>
    </source>
</evidence>
<name>A0A2C9UD02_MANES</name>
<dbReference type="SMR" id="A0A2C9UD02"/>
<reference evidence="11" key="1">
    <citation type="journal article" date="2016" name="Nat. Biotechnol.">
        <title>Sequencing wild and cultivated cassava and related species reveals extensive interspecific hybridization and genetic diversity.</title>
        <authorList>
            <person name="Bredeson J.V."/>
            <person name="Lyons J.B."/>
            <person name="Prochnik S.E."/>
            <person name="Wu G.A."/>
            <person name="Ha C.M."/>
            <person name="Edsinger-Gonzales E."/>
            <person name="Grimwood J."/>
            <person name="Schmutz J."/>
            <person name="Rabbi I.Y."/>
            <person name="Egesi C."/>
            <person name="Nauluvula P."/>
            <person name="Lebot V."/>
            <person name="Ndunguru J."/>
            <person name="Mkamilo G."/>
            <person name="Bart R.S."/>
            <person name="Setter T.L."/>
            <person name="Gleadow R.M."/>
            <person name="Kulakow P."/>
            <person name="Ferguson M.E."/>
            <person name="Rounsley S."/>
            <person name="Rokhsar D.S."/>
        </authorList>
    </citation>
    <scope>NUCLEOTIDE SEQUENCE [LARGE SCALE GENOMIC DNA]</scope>
    <source>
        <strain evidence="11">cv. AM560-2</strain>
    </source>
</reference>
<evidence type="ECO:0000313" key="11">
    <source>
        <dbReference type="Proteomes" id="UP000091857"/>
    </source>
</evidence>
<dbReference type="SUPFAM" id="SSF46689">
    <property type="entry name" value="Homeodomain-like"/>
    <property type="match status" value="1"/>
</dbReference>
<dbReference type="Gene3D" id="1.10.10.60">
    <property type="entry name" value="Homeodomain-like"/>
    <property type="match status" value="2"/>
</dbReference>
<evidence type="ECO:0000256" key="5">
    <source>
        <dbReference type="ARBA" id="ARBA00023163"/>
    </source>
</evidence>
<feature type="domain" description="Myb-like" evidence="8">
    <location>
        <begin position="9"/>
        <end position="61"/>
    </location>
</feature>
<evidence type="ECO:0000259" key="8">
    <source>
        <dbReference type="PROSITE" id="PS50090"/>
    </source>
</evidence>
<feature type="domain" description="Myb-like" evidence="8">
    <location>
        <begin position="62"/>
        <end position="112"/>
    </location>
</feature>
<keyword evidence="11" id="KW-1185">Reference proteome</keyword>
<feature type="domain" description="HTH myb-type" evidence="9">
    <location>
        <begin position="9"/>
        <end position="61"/>
    </location>
</feature>
<sequence>MVRAPCCEKMGLKKGPWTPEEDKILISHIQKYGHSNWRALPKQAGLLRCGKSCRLRWINYLRPDIKRGNFTEEEEETIIKLHEMLGNRWSAIAAKLPGRTDNEIKNVWHTHLKKKLKQKQDSNNQQLYVTVPKCEDLSISNPSESENSNIPALPGQYESPGQSAMSPQPSSSDLSTATYTSGATAETDDVKVETMDSSEIYFPVIDQDFWSEAELIDSSSMELASDMVAASGFNGNCLSIDDDMDFWYDLFVKAGDIEELL</sequence>
<dbReference type="InterPro" id="IPR001005">
    <property type="entry name" value="SANT/Myb"/>
</dbReference>